<dbReference type="EMBL" id="JAALLH010000001">
    <property type="protein sequence ID" value="NIY62202.1"/>
    <property type="molecule type" value="Genomic_DNA"/>
</dbReference>
<evidence type="ECO:0000313" key="3">
    <source>
        <dbReference type="Proteomes" id="UP000536624"/>
    </source>
</evidence>
<feature type="region of interest" description="Disordered" evidence="1">
    <location>
        <begin position="47"/>
        <end position="124"/>
    </location>
</feature>
<sequence length="161" mass="17278">MRMVSGRSVQDLRRTAPDGRASSSPCSSRRRMRRVLPHTASASIIAKFPAPLAPRPPETTIAGPGEYHSPATNPPGRPAGPELLRELGDSPCGSLGRAAPRRPRDLDRGRKARAAGPCRPAGLVGGQGLLVARRRGLPRTDRRLRHWQGRRGVRALVGRGG</sequence>
<name>A0A7X5WWB2_STRMQ</name>
<gene>
    <name evidence="2" type="ORF">SMALB_0103</name>
</gene>
<reference evidence="2 3" key="1">
    <citation type="submission" date="2020-02" db="EMBL/GenBank/DDBJ databases">
        <title>Streptomyces malaysiensis DSM14702 (JHCC583434, PFL_A843) Genome sequencing and assembly.</title>
        <authorList>
            <person name="Samborskyy M."/>
        </authorList>
    </citation>
    <scope>NUCLEOTIDE SEQUENCE [LARGE SCALE GENOMIC DNA]</scope>
    <source>
        <strain evidence="2 3">DSM 14702</strain>
    </source>
</reference>
<feature type="region of interest" description="Disordered" evidence="1">
    <location>
        <begin position="1"/>
        <end position="33"/>
    </location>
</feature>
<protein>
    <submittedName>
        <fullName evidence="2">Uncharacterized protein</fullName>
    </submittedName>
</protein>
<proteinExistence type="predicted"/>
<dbReference type="AlphaFoldDB" id="A0A7X5WWB2"/>
<dbReference type="Proteomes" id="UP000536624">
    <property type="component" value="Unassembled WGS sequence"/>
</dbReference>
<evidence type="ECO:0000313" key="2">
    <source>
        <dbReference type="EMBL" id="NIY62202.1"/>
    </source>
</evidence>
<organism evidence="2 3">
    <name type="scientific">Streptomyces malaysiensis</name>
    <dbReference type="NCBI Taxonomy" id="92644"/>
    <lineage>
        <taxon>Bacteria</taxon>
        <taxon>Bacillati</taxon>
        <taxon>Actinomycetota</taxon>
        <taxon>Actinomycetes</taxon>
        <taxon>Kitasatosporales</taxon>
        <taxon>Streptomycetaceae</taxon>
        <taxon>Streptomyces</taxon>
        <taxon>Streptomyces violaceusniger group</taxon>
    </lineage>
</organism>
<evidence type="ECO:0000256" key="1">
    <source>
        <dbReference type="SAM" id="MobiDB-lite"/>
    </source>
</evidence>
<accession>A0A7X5WWB2</accession>
<comment type="caution">
    <text evidence="2">The sequence shown here is derived from an EMBL/GenBank/DDBJ whole genome shotgun (WGS) entry which is preliminary data.</text>
</comment>